<dbReference type="PANTHER" id="PTHR33677:SF3">
    <property type="entry name" value="COPPER-SENSING TRANSCRIPTIONAL REPRESSOR RICR"/>
    <property type="match status" value="1"/>
</dbReference>
<sequence>MGRFTPHSESADHGYISDKDRYLARLKRIEDQARGIHRVINEETYCIDILTQISSITSALNNVALSLLDDHVRHCVVRAAQTDGPAAEEKLTEAADAIARLVRS</sequence>
<proteinExistence type="inferred from homology"/>
<dbReference type="Proteomes" id="UP001219037">
    <property type="component" value="Chromosome"/>
</dbReference>
<keyword evidence="2" id="KW-0186">Copper</keyword>
<dbReference type="InterPro" id="IPR038390">
    <property type="entry name" value="Metal_Tscrpt_repr_sf"/>
</dbReference>
<evidence type="ECO:0000313" key="4">
    <source>
        <dbReference type="Proteomes" id="UP001219037"/>
    </source>
</evidence>
<reference evidence="3 4" key="1">
    <citation type="submission" date="2023-04" db="EMBL/GenBank/DDBJ databases">
        <title>Funneling lignin-derived compounds into biodiesel using alkali-halophilic Citricoccus sp. P2.</title>
        <authorList>
            <person name="Luo C.-B."/>
        </authorList>
    </citation>
    <scope>NUCLEOTIDE SEQUENCE [LARGE SCALE GENOMIC DNA]</scope>
    <source>
        <strain evidence="3 4">P2</strain>
    </source>
</reference>
<dbReference type="RefSeq" id="WP_278159833.1">
    <property type="nucleotide sequence ID" value="NZ_CP121252.1"/>
</dbReference>
<evidence type="ECO:0000256" key="2">
    <source>
        <dbReference type="ARBA" id="ARBA00023008"/>
    </source>
</evidence>
<dbReference type="EMBL" id="CP121252">
    <property type="protein sequence ID" value="WFP17977.1"/>
    <property type="molecule type" value="Genomic_DNA"/>
</dbReference>
<dbReference type="InterPro" id="IPR003735">
    <property type="entry name" value="Metal_Tscrpt_repr"/>
</dbReference>
<protein>
    <submittedName>
        <fullName evidence="3">Metal-sensitive transcriptional regulator</fullName>
    </submittedName>
</protein>
<gene>
    <name evidence="3" type="ORF">P8192_13045</name>
</gene>
<keyword evidence="4" id="KW-1185">Reference proteome</keyword>
<dbReference type="Pfam" id="PF02583">
    <property type="entry name" value="Trns_repr_metal"/>
    <property type="match status" value="1"/>
</dbReference>
<organism evidence="3 4">
    <name type="scientific">Citricoccus muralis</name>
    <dbReference type="NCBI Taxonomy" id="169134"/>
    <lineage>
        <taxon>Bacteria</taxon>
        <taxon>Bacillati</taxon>
        <taxon>Actinomycetota</taxon>
        <taxon>Actinomycetes</taxon>
        <taxon>Micrococcales</taxon>
        <taxon>Micrococcaceae</taxon>
        <taxon>Citricoccus</taxon>
    </lineage>
</organism>
<dbReference type="Gene3D" id="1.20.58.1000">
    <property type="entry name" value="Metal-sensitive repressor, helix protomer"/>
    <property type="match status" value="1"/>
</dbReference>
<dbReference type="CDD" id="cd10148">
    <property type="entry name" value="CsoR-like_DUF156"/>
    <property type="match status" value="1"/>
</dbReference>
<comment type="similarity">
    <text evidence="1">Belongs to the CsoR family.</text>
</comment>
<name>A0ABY8H9X5_9MICC</name>
<dbReference type="PANTHER" id="PTHR33677">
    <property type="entry name" value="TRANSCRIPTIONAL REPRESSOR FRMR-RELATED"/>
    <property type="match status" value="1"/>
</dbReference>
<evidence type="ECO:0000256" key="1">
    <source>
        <dbReference type="ARBA" id="ARBA00005428"/>
    </source>
</evidence>
<evidence type="ECO:0000313" key="3">
    <source>
        <dbReference type="EMBL" id="WFP17977.1"/>
    </source>
</evidence>
<accession>A0ABY8H9X5</accession>